<dbReference type="KEGG" id="tpf:TPHA_0I02670"/>
<evidence type="ECO:0000256" key="1">
    <source>
        <dbReference type="SAM" id="MobiDB-lite"/>
    </source>
</evidence>
<reference evidence="2 3" key="1">
    <citation type="journal article" date="2011" name="Proc. Natl. Acad. Sci. U.S.A.">
        <title>Evolutionary erosion of yeast sex chromosomes by mating-type switching accidents.</title>
        <authorList>
            <person name="Gordon J.L."/>
            <person name="Armisen D."/>
            <person name="Proux-Wera E."/>
            <person name="Oheigeartaigh S.S."/>
            <person name="Byrne K.P."/>
            <person name="Wolfe K.H."/>
        </authorList>
    </citation>
    <scope>NUCLEOTIDE SEQUENCE [LARGE SCALE GENOMIC DNA]</scope>
    <source>
        <strain evidence="3">ATCC 24235 / CBS 4417 / NBRC 1672 / NRRL Y-8282 / UCD 70-5</strain>
    </source>
</reference>
<dbReference type="EMBL" id="HE612864">
    <property type="protein sequence ID" value="CCE64768.1"/>
    <property type="molecule type" value="Genomic_DNA"/>
</dbReference>
<dbReference type="InterPro" id="IPR013745">
    <property type="entry name" value="Bit61/PRR5"/>
</dbReference>
<dbReference type="HOGENOM" id="CLU_037144_0_0_1"/>
<dbReference type="AlphaFoldDB" id="G8BXZ0"/>
<gene>
    <name evidence="2" type="primary">TPHA0I02670</name>
    <name evidence="2" type="ordered locus">TPHA_0I02670</name>
</gene>
<dbReference type="PANTHER" id="PTHR32428:SF2">
    <property type="entry name" value="TARGET OF RAPAMYCIN COMPLEX 2 SUBUNIT BIT61-RELATED"/>
    <property type="match status" value="1"/>
</dbReference>
<proteinExistence type="predicted"/>
<evidence type="ECO:0000313" key="3">
    <source>
        <dbReference type="Proteomes" id="UP000005666"/>
    </source>
</evidence>
<dbReference type="Pfam" id="PF08539">
    <property type="entry name" value="HbrB"/>
    <property type="match status" value="1"/>
</dbReference>
<feature type="compositionally biased region" description="Low complexity" evidence="1">
    <location>
        <begin position="17"/>
        <end position="28"/>
    </location>
</feature>
<accession>G8BXZ0</accession>
<dbReference type="eggNOG" id="ENOG502RZ40">
    <property type="taxonomic scope" value="Eukaryota"/>
</dbReference>
<dbReference type="PANTHER" id="PTHR32428">
    <property type="entry name" value="TARGET OF RAPAMYCIN COMPLEX 2 SUBUNIT BIT61-RELATED"/>
    <property type="match status" value="1"/>
</dbReference>
<organism evidence="2 3">
    <name type="scientific">Tetrapisispora phaffii (strain ATCC 24235 / CBS 4417 / NBRC 1672 / NRRL Y-8282 / UCD 70-5)</name>
    <name type="common">Yeast</name>
    <name type="synonym">Fabospora phaffii</name>
    <dbReference type="NCBI Taxonomy" id="1071381"/>
    <lineage>
        <taxon>Eukaryota</taxon>
        <taxon>Fungi</taxon>
        <taxon>Dikarya</taxon>
        <taxon>Ascomycota</taxon>
        <taxon>Saccharomycotina</taxon>
        <taxon>Saccharomycetes</taxon>
        <taxon>Saccharomycetales</taxon>
        <taxon>Saccharomycetaceae</taxon>
        <taxon>Tetrapisispora</taxon>
    </lineage>
</organism>
<protein>
    <recommendedName>
        <fullName evidence="4">Target of rapamycin complex 2 subunit BIT2</fullName>
    </recommendedName>
</protein>
<dbReference type="STRING" id="1071381.G8BXZ0"/>
<evidence type="ECO:0000313" key="2">
    <source>
        <dbReference type="EMBL" id="CCE64768.1"/>
    </source>
</evidence>
<feature type="region of interest" description="Disordered" evidence="1">
    <location>
        <begin position="1"/>
        <end position="29"/>
    </location>
</feature>
<keyword evidence="3" id="KW-1185">Reference proteome</keyword>
<sequence length="524" mass="59865">MSHHLNRQRSATTLLPNTNSNELNANTNRARFHSVSSDIVPQKLYIPEDDSPMLKSVRSPTNNVPNISNVGFQSIFEGGGQRRSKQSLLSFDENDNHLKHTASLRSNPSSLSFDNDDIMKFGDATSMKSVFTSSSSLKNRRASNIFSRSKDMSTSNDATKKLNNISRKQSDASVAQSYKSTKSGTLSKVARKIFHRKQNRHDGEVAVEQVVPSSLSKFLHPSYLIHRNQSQFIHNSNTLADSGRSVYSFNPTLTTNHLENMALMNNEVNNSSTNSTMMLHDLLKNLPSLEANYKNFNIQELTILTGNVWGVFCNVIIELFKRKRLWQLPAKIEDFNKVLSFYAFLKTDSKVASPQVTFLNELEEFISSSLYVLENQIIFNYTNENTMNTLLKRLGVIWQVFYQQVYYDVMSVLLPLEESFRTHPDYWGYSTYSDSYEMISVDHILLKCFRDCIVLPYYQNFGNRDNGVSKSFQIYIYSEEEENGVTDQDKLILLQCFGILSTIQGNDESQKILEELLEGIRMSI</sequence>
<dbReference type="GO" id="GO:0031932">
    <property type="term" value="C:TORC2 complex"/>
    <property type="evidence" value="ECO:0007669"/>
    <property type="project" value="EnsemblFungi"/>
</dbReference>
<dbReference type="OMA" id="NDQMREN"/>
<dbReference type="GeneID" id="11532830"/>
<dbReference type="OrthoDB" id="2290221at2759"/>
<name>G8BXZ0_TETPH</name>
<dbReference type="RefSeq" id="XP_003687202.1">
    <property type="nucleotide sequence ID" value="XM_003687154.1"/>
</dbReference>
<dbReference type="GO" id="GO:0038203">
    <property type="term" value="P:TORC2 signaling"/>
    <property type="evidence" value="ECO:0007669"/>
    <property type="project" value="TreeGrafter"/>
</dbReference>
<evidence type="ECO:0008006" key="4">
    <source>
        <dbReference type="Google" id="ProtNLM"/>
    </source>
</evidence>
<dbReference type="Proteomes" id="UP000005666">
    <property type="component" value="Chromosome 9"/>
</dbReference>